<dbReference type="Pfam" id="PF13474">
    <property type="entry name" value="SnoaL_3"/>
    <property type="match status" value="1"/>
</dbReference>
<feature type="compositionally biased region" description="Acidic residues" evidence="1">
    <location>
        <begin position="176"/>
        <end position="186"/>
    </location>
</feature>
<evidence type="ECO:0000256" key="1">
    <source>
        <dbReference type="SAM" id="MobiDB-lite"/>
    </source>
</evidence>
<dbReference type="Proteomes" id="UP000644693">
    <property type="component" value="Unassembled WGS sequence"/>
</dbReference>
<evidence type="ECO:0000256" key="2">
    <source>
        <dbReference type="SAM" id="SignalP"/>
    </source>
</evidence>
<keyword evidence="5" id="KW-1185">Reference proteome</keyword>
<dbReference type="RefSeq" id="WP_189475156.1">
    <property type="nucleotide sequence ID" value="NZ_BMYM01000001.1"/>
</dbReference>
<comment type="caution">
    <text evidence="4">The sequence shown here is derived from an EMBL/GenBank/DDBJ whole genome shotgun (WGS) entry which is preliminary data.</text>
</comment>
<evidence type="ECO:0000313" key="4">
    <source>
        <dbReference type="EMBL" id="GHD27990.1"/>
    </source>
</evidence>
<evidence type="ECO:0000259" key="3">
    <source>
        <dbReference type="Pfam" id="PF13474"/>
    </source>
</evidence>
<name>A0A919CI81_9GAMM</name>
<feature type="region of interest" description="Disordered" evidence="1">
    <location>
        <begin position="169"/>
        <end position="202"/>
    </location>
</feature>
<reference evidence="4" key="1">
    <citation type="journal article" date="2014" name="Int. J. Syst. Evol. Microbiol.">
        <title>Complete genome sequence of Corynebacterium casei LMG S-19264T (=DSM 44701T), isolated from a smear-ripened cheese.</title>
        <authorList>
            <consortium name="US DOE Joint Genome Institute (JGI-PGF)"/>
            <person name="Walter F."/>
            <person name="Albersmeier A."/>
            <person name="Kalinowski J."/>
            <person name="Ruckert C."/>
        </authorList>
    </citation>
    <scope>NUCLEOTIDE SEQUENCE</scope>
    <source>
        <strain evidence="4">KCTC 23430</strain>
    </source>
</reference>
<dbReference type="EMBL" id="BMYM01000001">
    <property type="protein sequence ID" value="GHD27990.1"/>
    <property type="molecule type" value="Genomic_DNA"/>
</dbReference>
<sequence length="202" mass="22246">MKALARFPLLVLFLCFAGAQASEEAAIGTAIDQFHQAAAEADLDTYTGLMASDFVFLGTDATERWERESFISFSKPHFDSGQGWTYTPTERSISVLSDGETAFFDELLAHDRLGQCRGSGVLVKRDDRWLLAQYNLSVPVPNDIVYQVANSIQSFGAGTPLPVAVTVPDAASDESAQTEEAAEEDESWCRKRRHKTNKRADC</sequence>
<accession>A0A919CI81</accession>
<feature type="signal peptide" evidence="2">
    <location>
        <begin position="1"/>
        <end position="21"/>
    </location>
</feature>
<reference evidence="4" key="2">
    <citation type="submission" date="2020-09" db="EMBL/GenBank/DDBJ databases">
        <authorList>
            <person name="Sun Q."/>
            <person name="Kim S."/>
        </authorList>
    </citation>
    <scope>NUCLEOTIDE SEQUENCE</scope>
    <source>
        <strain evidence="4">KCTC 23430</strain>
    </source>
</reference>
<organism evidence="4 5">
    <name type="scientific">Parahalioglobus pacificus</name>
    <dbReference type="NCBI Taxonomy" id="930806"/>
    <lineage>
        <taxon>Bacteria</taxon>
        <taxon>Pseudomonadati</taxon>
        <taxon>Pseudomonadota</taxon>
        <taxon>Gammaproteobacteria</taxon>
        <taxon>Cellvibrionales</taxon>
        <taxon>Halieaceae</taxon>
        <taxon>Parahalioglobus</taxon>
    </lineage>
</organism>
<protein>
    <recommendedName>
        <fullName evidence="3">SnoaL-like domain-containing protein</fullName>
    </recommendedName>
</protein>
<dbReference type="SUPFAM" id="SSF54427">
    <property type="entry name" value="NTF2-like"/>
    <property type="match status" value="1"/>
</dbReference>
<dbReference type="InterPro" id="IPR037401">
    <property type="entry name" value="SnoaL-like"/>
</dbReference>
<feature type="chain" id="PRO_5037586992" description="SnoaL-like domain-containing protein" evidence="2">
    <location>
        <begin position="22"/>
        <end position="202"/>
    </location>
</feature>
<feature type="compositionally biased region" description="Basic residues" evidence="1">
    <location>
        <begin position="190"/>
        <end position="202"/>
    </location>
</feature>
<dbReference type="Gene3D" id="3.10.450.50">
    <property type="match status" value="1"/>
</dbReference>
<dbReference type="InterPro" id="IPR032710">
    <property type="entry name" value="NTF2-like_dom_sf"/>
</dbReference>
<dbReference type="AlphaFoldDB" id="A0A919CI81"/>
<keyword evidence="2" id="KW-0732">Signal</keyword>
<gene>
    <name evidence="4" type="ORF">GCM10007053_06920</name>
</gene>
<evidence type="ECO:0000313" key="5">
    <source>
        <dbReference type="Proteomes" id="UP000644693"/>
    </source>
</evidence>
<feature type="domain" description="SnoaL-like" evidence="3">
    <location>
        <begin position="29"/>
        <end position="141"/>
    </location>
</feature>
<proteinExistence type="predicted"/>